<comment type="caution">
    <text evidence="4">The sequence shown here is derived from an EMBL/GenBank/DDBJ whole genome shotgun (WGS) entry which is preliminary data.</text>
</comment>
<dbReference type="PANTHER" id="PTHR35186">
    <property type="entry name" value="ANK_REP_REGION DOMAIN-CONTAINING PROTEIN"/>
    <property type="match status" value="1"/>
</dbReference>
<feature type="signal peptide" evidence="2">
    <location>
        <begin position="1"/>
        <end position="22"/>
    </location>
</feature>
<dbReference type="AlphaFoldDB" id="A0AAD4I2U2"/>
<accession>A0AAD4I2U2</accession>
<evidence type="ECO:0000313" key="4">
    <source>
        <dbReference type="EMBL" id="KAG7290328.1"/>
    </source>
</evidence>
<organism evidence="4 5">
    <name type="scientific">Staphylotrichum longicolle</name>
    <dbReference type="NCBI Taxonomy" id="669026"/>
    <lineage>
        <taxon>Eukaryota</taxon>
        <taxon>Fungi</taxon>
        <taxon>Dikarya</taxon>
        <taxon>Ascomycota</taxon>
        <taxon>Pezizomycotina</taxon>
        <taxon>Sordariomycetes</taxon>
        <taxon>Sordariomycetidae</taxon>
        <taxon>Sordariales</taxon>
        <taxon>Chaetomiaceae</taxon>
        <taxon>Staphylotrichum</taxon>
    </lineage>
</organism>
<sequence length="154" mass="17228">MKMNRNTTTFALGIMLLEIILGSTLDQLREPQEAANAWHGDESGILRDSATAFRLLEQRVALIDQSYMLVVRRCIECTADQDLDQERFRQEVYNGVVAELEAILDHTELGSSDMTESPQEHRGTATTQGRDSIPSTVGDQDGDLSSDEFMDCEE</sequence>
<reference evidence="4" key="1">
    <citation type="submission" date="2023-02" db="EMBL/GenBank/DDBJ databases">
        <authorList>
            <person name="Palmer J.M."/>
        </authorList>
    </citation>
    <scope>NUCLEOTIDE SEQUENCE</scope>
    <source>
        <strain evidence="4">FW57</strain>
    </source>
</reference>
<dbReference type="InterPro" id="IPR056002">
    <property type="entry name" value="DUF7580"/>
</dbReference>
<name>A0AAD4I2U2_9PEZI</name>
<feature type="region of interest" description="Disordered" evidence="1">
    <location>
        <begin position="108"/>
        <end position="154"/>
    </location>
</feature>
<dbReference type="Proteomes" id="UP001197093">
    <property type="component" value="Unassembled WGS sequence"/>
</dbReference>
<dbReference type="Pfam" id="PF24476">
    <property type="entry name" value="DUF7580"/>
    <property type="match status" value="1"/>
</dbReference>
<feature type="compositionally biased region" description="Acidic residues" evidence="1">
    <location>
        <begin position="140"/>
        <end position="154"/>
    </location>
</feature>
<evidence type="ECO:0000259" key="3">
    <source>
        <dbReference type="Pfam" id="PF24476"/>
    </source>
</evidence>
<proteinExistence type="predicted"/>
<dbReference type="EMBL" id="JAHCVI010000001">
    <property type="protein sequence ID" value="KAG7290328.1"/>
    <property type="molecule type" value="Genomic_DNA"/>
</dbReference>
<keyword evidence="2" id="KW-0732">Signal</keyword>
<evidence type="ECO:0000313" key="5">
    <source>
        <dbReference type="Proteomes" id="UP001197093"/>
    </source>
</evidence>
<protein>
    <recommendedName>
        <fullName evidence="3">DUF7580 domain-containing protein</fullName>
    </recommendedName>
</protein>
<evidence type="ECO:0000256" key="1">
    <source>
        <dbReference type="SAM" id="MobiDB-lite"/>
    </source>
</evidence>
<feature type="chain" id="PRO_5042156405" description="DUF7580 domain-containing protein" evidence="2">
    <location>
        <begin position="23"/>
        <end position="154"/>
    </location>
</feature>
<dbReference type="PANTHER" id="PTHR35186:SF4">
    <property type="entry name" value="PRION-INHIBITION AND PROPAGATION HELO DOMAIN-CONTAINING PROTEIN"/>
    <property type="match status" value="1"/>
</dbReference>
<gene>
    <name evidence="4" type="ORF">NEMBOFW57_000328</name>
</gene>
<feature type="domain" description="DUF7580" evidence="3">
    <location>
        <begin position="6"/>
        <end position="105"/>
    </location>
</feature>
<feature type="compositionally biased region" description="Polar residues" evidence="1">
    <location>
        <begin position="124"/>
        <end position="138"/>
    </location>
</feature>
<evidence type="ECO:0000256" key="2">
    <source>
        <dbReference type="SAM" id="SignalP"/>
    </source>
</evidence>
<keyword evidence="5" id="KW-1185">Reference proteome</keyword>